<dbReference type="CDD" id="cd09874">
    <property type="entry name" value="PIN_MT3492-like"/>
    <property type="match status" value="1"/>
</dbReference>
<sequence>MRCGPPHQDDDDRAHQGDGVLAADESAYRPVATPPPLDRVRAGGEVVITDLTESELAEAERDWEDFWAATRPVEHTTTVEHHADHLARAHALRGAQAVHLASALAVGAPGLIIAAWDRRLHTGAQAPRCRVAPRPTRPLAHRPDIGVTQPQHGRRSGTDSPGLDPCRSSGSRQFRFATTEPNKSRQAR</sequence>
<name>B2HGQ6_MYCMM</name>
<dbReference type="Gene3D" id="3.40.50.1010">
    <property type="entry name" value="5'-nuclease"/>
    <property type="match status" value="1"/>
</dbReference>
<dbReference type="KEGG" id="mmi:MMAR_3183"/>
<protein>
    <submittedName>
        <fullName evidence="2">Hypothetical alanine rich protein</fullName>
    </submittedName>
</protein>
<dbReference type="EMBL" id="CP000854">
    <property type="protein sequence ID" value="ACC41609.1"/>
    <property type="molecule type" value="Genomic_DNA"/>
</dbReference>
<evidence type="ECO:0000313" key="3">
    <source>
        <dbReference type="Proteomes" id="UP000001190"/>
    </source>
</evidence>
<evidence type="ECO:0000256" key="1">
    <source>
        <dbReference type="SAM" id="MobiDB-lite"/>
    </source>
</evidence>
<reference evidence="2 3" key="1">
    <citation type="journal article" date="2008" name="Genome Res.">
        <title>Insights from the complete genome sequence of Mycobacterium marinum on the evolution of Mycobacterium tuberculosis.</title>
        <authorList>
            <person name="Stinear T.P."/>
            <person name="Seemann T."/>
            <person name="Harrison P.F."/>
            <person name="Jenkin G.A."/>
            <person name="Davies J.K."/>
            <person name="Johnson P.D."/>
            <person name="Abdellah Z."/>
            <person name="Arrowsmith C."/>
            <person name="Chillingworth T."/>
            <person name="Churcher C."/>
            <person name="Clarke K."/>
            <person name="Cronin A."/>
            <person name="Davis P."/>
            <person name="Goodhead I."/>
            <person name="Holroyd N."/>
            <person name="Jagels K."/>
            <person name="Lord A."/>
            <person name="Moule S."/>
            <person name="Mungall K."/>
            <person name="Norbertczak H."/>
            <person name="Quail M.A."/>
            <person name="Rabbinowitsch E."/>
            <person name="Walker D."/>
            <person name="White B."/>
            <person name="Whitehead S."/>
            <person name="Small P.L."/>
            <person name="Brosch R."/>
            <person name="Ramakrishnan L."/>
            <person name="Fischbach M.A."/>
            <person name="Parkhill J."/>
            <person name="Cole S.T."/>
        </authorList>
    </citation>
    <scope>NUCLEOTIDE SEQUENCE [LARGE SCALE GENOMIC DNA]</scope>
    <source>
        <strain evidence="3">ATCC BAA-535 / M</strain>
    </source>
</reference>
<accession>B2HGQ6</accession>
<evidence type="ECO:0000313" key="2">
    <source>
        <dbReference type="EMBL" id="ACC41609.1"/>
    </source>
</evidence>
<gene>
    <name evidence="2" type="ordered locus">MMAR_3183</name>
</gene>
<feature type="region of interest" description="Disordered" evidence="1">
    <location>
        <begin position="126"/>
        <end position="188"/>
    </location>
</feature>
<dbReference type="eggNOG" id="COG1848">
    <property type="taxonomic scope" value="Bacteria"/>
</dbReference>
<feature type="region of interest" description="Disordered" evidence="1">
    <location>
        <begin position="1"/>
        <end position="43"/>
    </location>
</feature>
<dbReference type="HOGENOM" id="CLU_1439622_0_0_11"/>
<dbReference type="Proteomes" id="UP000001190">
    <property type="component" value="Chromosome"/>
</dbReference>
<feature type="compositionally biased region" description="Basic and acidic residues" evidence="1">
    <location>
        <begin position="7"/>
        <end position="16"/>
    </location>
</feature>
<proteinExistence type="predicted"/>
<organism evidence="2 3">
    <name type="scientific">Mycobacterium marinum (strain ATCC BAA-535 / M)</name>
    <dbReference type="NCBI Taxonomy" id="216594"/>
    <lineage>
        <taxon>Bacteria</taxon>
        <taxon>Bacillati</taxon>
        <taxon>Actinomycetota</taxon>
        <taxon>Actinomycetes</taxon>
        <taxon>Mycobacteriales</taxon>
        <taxon>Mycobacteriaceae</taxon>
        <taxon>Mycobacterium</taxon>
        <taxon>Mycobacterium ulcerans group</taxon>
    </lineage>
</organism>
<keyword evidence="3" id="KW-1185">Reference proteome</keyword>
<dbReference type="AlphaFoldDB" id="B2HGQ6"/>